<evidence type="ECO:0000313" key="13">
    <source>
        <dbReference type="Proteomes" id="UP000507962"/>
    </source>
</evidence>
<dbReference type="Pfam" id="PF02771">
    <property type="entry name" value="Acyl-CoA_dh_N"/>
    <property type="match status" value="1"/>
</dbReference>
<dbReference type="InterPro" id="IPR046373">
    <property type="entry name" value="Acyl-CoA_Oxase/DH_mid-dom_sf"/>
</dbReference>
<reference evidence="12 13" key="1">
    <citation type="submission" date="2019-03" db="EMBL/GenBank/DDBJ databases">
        <authorList>
            <person name="Nijsse B."/>
        </authorList>
    </citation>
    <scope>NUCLEOTIDE SEQUENCE [LARGE SCALE GENOMIC DNA]</scope>
    <source>
        <strain evidence="12">Desulfoluna butyratoxydans MSL71</strain>
    </source>
</reference>
<evidence type="ECO:0000256" key="8">
    <source>
        <dbReference type="RuleBase" id="RU362125"/>
    </source>
</evidence>
<gene>
    <name evidence="12" type="ORF">MSL71_16610</name>
</gene>
<feature type="domain" description="Acyl-CoA dehydrogenase/oxidase C-terminal" evidence="9">
    <location>
        <begin position="240"/>
        <end position="393"/>
    </location>
</feature>
<dbReference type="SUPFAM" id="SSF47203">
    <property type="entry name" value="Acyl-CoA dehydrogenase C-terminal domain-like"/>
    <property type="match status" value="1"/>
</dbReference>
<dbReference type="FunFam" id="2.40.110.10:FF:000002">
    <property type="entry name" value="Acyl-CoA dehydrogenase fadE12"/>
    <property type="match status" value="1"/>
</dbReference>
<evidence type="ECO:0000259" key="9">
    <source>
        <dbReference type="Pfam" id="PF00441"/>
    </source>
</evidence>
<dbReference type="SUPFAM" id="SSF56645">
    <property type="entry name" value="Acyl-CoA dehydrogenase NM domain-like"/>
    <property type="match status" value="1"/>
</dbReference>
<keyword evidence="13" id="KW-1185">Reference proteome</keyword>
<dbReference type="GO" id="GO:0003995">
    <property type="term" value="F:acyl-CoA dehydrogenase activity"/>
    <property type="evidence" value="ECO:0007669"/>
    <property type="project" value="TreeGrafter"/>
</dbReference>
<protein>
    <submittedName>
        <fullName evidence="12">Acyl-coa dehydrogenase/oxidase c-terminal</fullName>
    </submittedName>
</protein>
<evidence type="ECO:0000256" key="4">
    <source>
        <dbReference type="ARBA" id="ARBA00011881"/>
    </source>
</evidence>
<feature type="domain" description="Acyl-CoA dehydrogenase/oxidase N-terminal" evidence="11">
    <location>
        <begin position="7"/>
        <end position="124"/>
    </location>
</feature>
<comment type="cofactor">
    <cofactor evidence="1 8">
        <name>FAD</name>
        <dbReference type="ChEBI" id="CHEBI:57692"/>
    </cofactor>
</comment>
<name>A0A4U8YKL5_9BACT</name>
<dbReference type="EMBL" id="CAADHO010000002">
    <property type="protein sequence ID" value="VFQ44017.1"/>
    <property type="molecule type" value="Genomic_DNA"/>
</dbReference>
<evidence type="ECO:0000259" key="11">
    <source>
        <dbReference type="Pfam" id="PF02771"/>
    </source>
</evidence>
<accession>A0A4U8YKL5</accession>
<dbReference type="Pfam" id="PF02770">
    <property type="entry name" value="Acyl-CoA_dh_M"/>
    <property type="match status" value="1"/>
</dbReference>
<dbReference type="Pfam" id="PF00441">
    <property type="entry name" value="Acyl-CoA_dh_1"/>
    <property type="match status" value="1"/>
</dbReference>
<dbReference type="Gene3D" id="1.20.140.10">
    <property type="entry name" value="Butyryl-CoA Dehydrogenase, subunit A, domain 3"/>
    <property type="match status" value="1"/>
</dbReference>
<keyword evidence="5 8" id="KW-0285">Flavoprotein</keyword>
<dbReference type="AlphaFoldDB" id="A0A4U8YKL5"/>
<evidence type="ECO:0000313" key="12">
    <source>
        <dbReference type="EMBL" id="VFQ44017.1"/>
    </source>
</evidence>
<proteinExistence type="inferred from homology"/>
<evidence type="ECO:0000256" key="7">
    <source>
        <dbReference type="ARBA" id="ARBA00023002"/>
    </source>
</evidence>
<dbReference type="InterPro" id="IPR009100">
    <property type="entry name" value="AcylCoA_DH/oxidase_NM_dom_sf"/>
</dbReference>
<sequence length="402" mass="44851">MDFGVSERIETIVSMINEFVDRELIPMEPEYLVHDFNDMLPRIREKQAMVRQMGLWAPNFPVECGGMGLSLVEHGLVSEALGRSPLGHFVFWCQAPDAGNVEILHMFGTDEQKKRYLNPLVAGDIRSCFSMTEVDMPGSNPVMLETTAEKDGDDYVINGHKWYTTSADGADFAIVMAVTNPDAPPYLQASMIIVPGDTPGFNIVRNIPVMGHEGNGYASHAEILYQSCRVPQTNLLGPEGQGFVIAQERLGPGRIHHCMRWLGICRRAFDLMCKRANERVIAPNGKTLATRQIIQGWIAESAAEMEAARLMTLHAAWQIDNVGAAKARDSISMIKFVVANTMNRIVDRALQVHGGLGMTDDTILAYFYRHERAARIYDGADEVHKTSLAKRILRSYEGREVR</sequence>
<dbReference type="InterPro" id="IPR006091">
    <property type="entry name" value="Acyl-CoA_Oxase/DH_mid-dom"/>
</dbReference>
<organism evidence="12 13">
    <name type="scientific">Desulfoluna butyratoxydans</name>
    <dbReference type="NCBI Taxonomy" id="231438"/>
    <lineage>
        <taxon>Bacteria</taxon>
        <taxon>Pseudomonadati</taxon>
        <taxon>Thermodesulfobacteriota</taxon>
        <taxon>Desulfobacteria</taxon>
        <taxon>Desulfobacterales</taxon>
        <taxon>Desulfolunaceae</taxon>
        <taxon>Desulfoluna</taxon>
    </lineage>
</organism>
<keyword evidence="6 8" id="KW-0274">FAD</keyword>
<evidence type="ECO:0000256" key="2">
    <source>
        <dbReference type="ARBA" id="ARBA00009347"/>
    </source>
</evidence>
<comment type="similarity">
    <text evidence="2 8">Belongs to the acyl-CoA dehydrogenase family.</text>
</comment>
<dbReference type="InterPro" id="IPR036250">
    <property type="entry name" value="AcylCo_DH-like_C"/>
</dbReference>
<dbReference type="Proteomes" id="UP000507962">
    <property type="component" value="Unassembled WGS sequence"/>
</dbReference>
<feature type="domain" description="Acyl-CoA oxidase/dehydrogenase middle" evidence="10">
    <location>
        <begin position="128"/>
        <end position="216"/>
    </location>
</feature>
<dbReference type="Gene3D" id="2.40.110.10">
    <property type="entry name" value="Butyryl-CoA Dehydrogenase, subunit A, domain 2"/>
    <property type="match status" value="1"/>
</dbReference>
<dbReference type="RefSeq" id="WP_180138694.1">
    <property type="nucleotide sequence ID" value="NZ_CAADHO010000002.1"/>
</dbReference>
<dbReference type="PANTHER" id="PTHR48083">
    <property type="entry name" value="MEDIUM-CHAIN SPECIFIC ACYL-COA DEHYDROGENASE, MITOCHONDRIAL-RELATED"/>
    <property type="match status" value="1"/>
</dbReference>
<dbReference type="GO" id="GO:0050660">
    <property type="term" value="F:flavin adenine dinucleotide binding"/>
    <property type="evidence" value="ECO:0007669"/>
    <property type="project" value="InterPro"/>
</dbReference>
<keyword evidence="7 8" id="KW-0560">Oxidoreductase</keyword>
<dbReference type="InterPro" id="IPR050741">
    <property type="entry name" value="Acyl-CoA_dehydrogenase"/>
</dbReference>
<dbReference type="InterPro" id="IPR009075">
    <property type="entry name" value="AcylCo_DH/oxidase_C"/>
</dbReference>
<evidence type="ECO:0000259" key="10">
    <source>
        <dbReference type="Pfam" id="PF02770"/>
    </source>
</evidence>
<evidence type="ECO:0000256" key="1">
    <source>
        <dbReference type="ARBA" id="ARBA00001974"/>
    </source>
</evidence>
<evidence type="ECO:0000256" key="6">
    <source>
        <dbReference type="ARBA" id="ARBA00022827"/>
    </source>
</evidence>
<dbReference type="GO" id="GO:0033539">
    <property type="term" value="P:fatty acid beta-oxidation using acyl-CoA dehydrogenase"/>
    <property type="evidence" value="ECO:0007669"/>
    <property type="project" value="TreeGrafter"/>
</dbReference>
<evidence type="ECO:0000256" key="5">
    <source>
        <dbReference type="ARBA" id="ARBA00022630"/>
    </source>
</evidence>
<dbReference type="Gene3D" id="1.10.540.10">
    <property type="entry name" value="Acyl-CoA dehydrogenase/oxidase, N-terminal domain"/>
    <property type="match status" value="1"/>
</dbReference>
<dbReference type="GO" id="GO:0005737">
    <property type="term" value="C:cytoplasm"/>
    <property type="evidence" value="ECO:0007669"/>
    <property type="project" value="TreeGrafter"/>
</dbReference>
<dbReference type="PANTHER" id="PTHR48083:SF13">
    <property type="entry name" value="ACYL-COA DEHYDROGENASE FAMILY MEMBER 11"/>
    <property type="match status" value="1"/>
</dbReference>
<dbReference type="InterPro" id="IPR013786">
    <property type="entry name" value="AcylCoA_DH/ox_N"/>
</dbReference>
<dbReference type="InterPro" id="IPR037069">
    <property type="entry name" value="AcylCoA_DH/ox_N_sf"/>
</dbReference>
<comment type="subunit">
    <text evidence="4">Homotetramer.</text>
</comment>
<comment type="subunit">
    <text evidence="3">Homodimer.</text>
</comment>
<evidence type="ECO:0000256" key="3">
    <source>
        <dbReference type="ARBA" id="ARBA00011738"/>
    </source>
</evidence>